<accession>I8J2R9</accession>
<gene>
    <name evidence="5" type="ORF">A374_06966</name>
</gene>
<comment type="similarity">
    <text evidence="1 4">Belongs to the antibiotic N-acetyltransferase family.</text>
</comment>
<dbReference type="PATRIC" id="fig|1196324.3.peg.1425"/>
<dbReference type="AlphaFoldDB" id="I8J2R9"/>
<dbReference type="PANTHER" id="PTHR11104:SF0">
    <property type="entry name" value="SPBETA PROPHAGE-DERIVED AMINOGLYCOSIDE N(3')-ACETYLTRANSFERASE-LIKE PROTEIN YOKD"/>
    <property type="match status" value="1"/>
</dbReference>
<keyword evidence="2 4" id="KW-0808">Transferase</keyword>
<sequence>MPILEDLFTAKAPITQGSLENDLRNMGLKSGMNVMVHSSLKSIGWISGGAIAFIQALMEVVTSEGTIIFPSHSTDLSDPSTWRAPSVPKEWWETIRETMPPFDSQTTPTYALGTVAEQFLKFPGVIRSNHPQYSFAAWGKNAHHITCDHALAFGMGVHSPLQKMYDLDAYSLLVGVSYENNTSFHLAEYQVDQPSTITQSSPILENGRRVWQTYQDIELDPNDAFDEIGKDFEQHCPVVKANVGHANARLFKQVDAVNFALEWLNNAYKEV</sequence>
<evidence type="ECO:0000256" key="2">
    <source>
        <dbReference type="ARBA" id="ARBA00022679"/>
    </source>
</evidence>
<dbReference type="Proteomes" id="UP000004080">
    <property type="component" value="Unassembled WGS sequence"/>
</dbReference>
<evidence type="ECO:0000256" key="3">
    <source>
        <dbReference type="ARBA" id="ARBA00023315"/>
    </source>
</evidence>
<dbReference type="InterPro" id="IPR028345">
    <property type="entry name" value="Antibiotic_NAT-like"/>
</dbReference>
<dbReference type="eggNOG" id="COG2746">
    <property type="taxonomic scope" value="Bacteria"/>
</dbReference>
<dbReference type="EC" id="2.3.1.-" evidence="4"/>
<evidence type="ECO:0000313" key="5">
    <source>
        <dbReference type="EMBL" id="EIT86041.1"/>
    </source>
</evidence>
<dbReference type="RefSeq" id="WP_007201490.1">
    <property type="nucleotide sequence ID" value="NZ_AKKV01000023.1"/>
</dbReference>
<reference evidence="5 6" key="1">
    <citation type="journal article" date="2012" name="J. Bacteriol.">
        <title>Genome of Bacillus macauensis ZFHKF-1, a Long-Chain-Forming Bacterium.</title>
        <authorList>
            <person name="Cai L."/>
            <person name="Zhang T."/>
        </authorList>
    </citation>
    <scope>NUCLEOTIDE SEQUENCE [LARGE SCALE GENOMIC DNA]</scope>
    <source>
        <strain evidence="5 6">ZFHKF-1</strain>
    </source>
</reference>
<dbReference type="PANTHER" id="PTHR11104">
    <property type="entry name" value="AMINOGLYCOSIDE N3-ACETYLTRANSFERASE"/>
    <property type="match status" value="1"/>
</dbReference>
<organism evidence="5 6">
    <name type="scientific">Fictibacillus macauensis ZFHKF-1</name>
    <dbReference type="NCBI Taxonomy" id="1196324"/>
    <lineage>
        <taxon>Bacteria</taxon>
        <taxon>Bacillati</taxon>
        <taxon>Bacillota</taxon>
        <taxon>Bacilli</taxon>
        <taxon>Bacillales</taxon>
        <taxon>Fictibacillaceae</taxon>
        <taxon>Fictibacillus</taxon>
    </lineage>
</organism>
<comment type="caution">
    <text evidence="5">The sequence shown here is derived from an EMBL/GenBank/DDBJ whole genome shotgun (WGS) entry which is preliminary data.</text>
</comment>
<dbReference type="STRING" id="1196324.A374_06966"/>
<comment type="catalytic activity">
    <reaction evidence="4">
        <text>a 2-deoxystreptamine antibiotic + acetyl-CoA = an N(3)-acetyl-2-deoxystreptamine antibiotic + CoA + H(+)</text>
        <dbReference type="Rhea" id="RHEA:12665"/>
        <dbReference type="ChEBI" id="CHEBI:15378"/>
        <dbReference type="ChEBI" id="CHEBI:57287"/>
        <dbReference type="ChEBI" id="CHEBI:57288"/>
        <dbReference type="ChEBI" id="CHEBI:57921"/>
        <dbReference type="ChEBI" id="CHEBI:77452"/>
        <dbReference type="EC" id="2.3.1.81"/>
    </reaction>
</comment>
<evidence type="ECO:0000313" key="6">
    <source>
        <dbReference type="Proteomes" id="UP000004080"/>
    </source>
</evidence>
<keyword evidence="3 4" id="KW-0012">Acyltransferase</keyword>
<dbReference type="GO" id="GO:0046353">
    <property type="term" value="F:aminoglycoside 3-N-acetyltransferase activity"/>
    <property type="evidence" value="ECO:0007669"/>
    <property type="project" value="UniProtKB-EC"/>
</dbReference>
<proteinExistence type="inferred from homology"/>
<dbReference type="SUPFAM" id="SSF110710">
    <property type="entry name" value="TTHA0583/YokD-like"/>
    <property type="match status" value="1"/>
</dbReference>
<dbReference type="EMBL" id="AKKV01000023">
    <property type="protein sequence ID" value="EIT86041.1"/>
    <property type="molecule type" value="Genomic_DNA"/>
</dbReference>
<keyword evidence="4" id="KW-0046">Antibiotic resistance</keyword>
<evidence type="ECO:0000256" key="1">
    <source>
        <dbReference type="ARBA" id="ARBA00006383"/>
    </source>
</evidence>
<dbReference type="InterPro" id="IPR003679">
    <property type="entry name" value="Amioglycoside_AcTrfase"/>
</dbReference>
<dbReference type="GO" id="GO:0046677">
    <property type="term" value="P:response to antibiotic"/>
    <property type="evidence" value="ECO:0007669"/>
    <property type="project" value="UniProtKB-KW"/>
</dbReference>
<dbReference type="Pfam" id="PF02522">
    <property type="entry name" value="Antibiotic_NAT"/>
    <property type="match status" value="1"/>
</dbReference>
<name>I8J2R9_9BACL</name>
<evidence type="ECO:0000256" key="4">
    <source>
        <dbReference type="RuleBase" id="RU365031"/>
    </source>
</evidence>
<protein>
    <recommendedName>
        <fullName evidence="4">Aminoglycoside N(3)-acetyltransferase</fullName>
        <ecNumber evidence="4">2.3.1.-</ecNumber>
    </recommendedName>
</protein>
<keyword evidence="6" id="KW-1185">Reference proteome</keyword>